<evidence type="ECO:0000259" key="15">
    <source>
        <dbReference type="Pfam" id="PF13667"/>
    </source>
</evidence>
<keyword evidence="9 13" id="KW-0411">Iron-sulfur</keyword>
<evidence type="ECO:0000256" key="8">
    <source>
        <dbReference type="ARBA" id="ARBA00023004"/>
    </source>
</evidence>
<evidence type="ECO:0000256" key="14">
    <source>
        <dbReference type="SAM" id="MobiDB-lite"/>
    </source>
</evidence>
<keyword evidence="10 13" id="KW-0456">Lyase</keyword>
<evidence type="ECO:0000256" key="12">
    <source>
        <dbReference type="ARBA" id="ARBA00061546"/>
    </source>
</evidence>
<evidence type="ECO:0000256" key="2">
    <source>
        <dbReference type="ARBA" id="ARBA00004948"/>
    </source>
</evidence>
<keyword evidence="4 13" id="KW-0949">S-adenosyl-L-methionine</keyword>
<dbReference type="Gene3D" id="3.20.20.540">
    <property type="entry name" value="Radical SAM ThiC family, central domain"/>
    <property type="match status" value="1"/>
</dbReference>
<feature type="binding site" evidence="13">
    <location>
        <begin position="383"/>
        <end position="386"/>
    </location>
    <ligand>
        <name>substrate</name>
    </ligand>
</feature>
<dbReference type="NCBIfam" id="NF006763">
    <property type="entry name" value="PRK09284.1"/>
    <property type="match status" value="1"/>
</dbReference>
<dbReference type="InterPro" id="IPR025747">
    <property type="entry name" value="ThiC-associated_dom"/>
</dbReference>
<dbReference type="PANTHER" id="PTHR30557">
    <property type="entry name" value="THIAMINE BIOSYNTHESIS PROTEIN THIC"/>
    <property type="match status" value="1"/>
</dbReference>
<proteinExistence type="inferred from homology"/>
<comment type="cofactor">
    <cofactor evidence="13">
        <name>[4Fe-4S] cluster</name>
        <dbReference type="ChEBI" id="CHEBI:49883"/>
    </cofactor>
    <text evidence="13">Binds 1 [4Fe-4S] cluster per subunit. The cluster is coordinated with 3 cysteines and an exchangeable S-adenosyl-L-methionine.</text>
</comment>
<feature type="binding site" evidence="13">
    <location>
        <begin position="342"/>
        <end position="344"/>
    </location>
    <ligand>
        <name>substrate</name>
    </ligand>
</feature>
<feature type="binding site" evidence="13">
    <location>
        <position position="426"/>
    </location>
    <ligand>
        <name>Zn(2+)</name>
        <dbReference type="ChEBI" id="CHEBI:29105"/>
    </ligand>
</feature>
<dbReference type="PATRIC" id="fig|270351.10.peg.853"/>
<feature type="region of interest" description="Disordered" evidence="14">
    <location>
        <begin position="1"/>
        <end position="29"/>
    </location>
</feature>
<dbReference type="STRING" id="270351.Maq22A_c04380"/>
<dbReference type="OrthoDB" id="9805897at2"/>
<feature type="binding site" evidence="13">
    <location>
        <position position="286"/>
    </location>
    <ligand>
        <name>substrate</name>
    </ligand>
</feature>
<organism evidence="16 17">
    <name type="scientific">Methylobacterium aquaticum</name>
    <dbReference type="NCBI Taxonomy" id="270351"/>
    <lineage>
        <taxon>Bacteria</taxon>
        <taxon>Pseudomonadati</taxon>
        <taxon>Pseudomonadota</taxon>
        <taxon>Alphaproteobacteria</taxon>
        <taxon>Hyphomicrobiales</taxon>
        <taxon>Methylobacteriaceae</taxon>
        <taxon>Methylobacterium</taxon>
    </lineage>
</organism>
<keyword evidence="6 13" id="KW-0862">Zinc</keyword>
<feature type="binding site" evidence="13">
    <location>
        <position position="228"/>
    </location>
    <ligand>
        <name>substrate</name>
    </ligand>
</feature>
<keyword evidence="7 13" id="KW-0784">Thiamine biosynthesis</keyword>
<comment type="subunit">
    <text evidence="13">Homodimer.</text>
</comment>
<dbReference type="InterPro" id="IPR037509">
    <property type="entry name" value="ThiC"/>
</dbReference>
<dbReference type="GO" id="GO:0009228">
    <property type="term" value="P:thiamine biosynthetic process"/>
    <property type="evidence" value="ECO:0007669"/>
    <property type="project" value="UniProtKB-UniRule"/>
</dbReference>
<feature type="binding site" evidence="13">
    <location>
        <position position="422"/>
    </location>
    <ligand>
        <name>substrate</name>
    </ligand>
</feature>
<dbReference type="InterPro" id="IPR002817">
    <property type="entry name" value="ThiC/BzaA/B"/>
</dbReference>
<protein>
    <recommendedName>
        <fullName evidence="13">Phosphomethylpyrimidine synthase</fullName>
        <ecNumber evidence="13">4.1.99.17</ecNumber>
    </recommendedName>
    <alternativeName>
        <fullName evidence="13">Hydroxymethylpyrimidine phosphate synthase</fullName>
        <shortName evidence="13">HMP-P synthase</shortName>
        <shortName evidence="13">HMP-phosphate synthase</shortName>
        <shortName evidence="13">HMPP synthase</shortName>
    </alternativeName>
    <alternativeName>
        <fullName evidence="13">Thiamine biosynthesis protein ThiC</fullName>
    </alternativeName>
</protein>
<comment type="catalytic activity">
    <reaction evidence="11 13">
        <text>5-amino-1-(5-phospho-beta-D-ribosyl)imidazole + S-adenosyl-L-methionine = 4-amino-2-methyl-5-(phosphooxymethyl)pyrimidine + CO + 5'-deoxyadenosine + formate + L-methionine + 3 H(+)</text>
        <dbReference type="Rhea" id="RHEA:24840"/>
        <dbReference type="ChEBI" id="CHEBI:15378"/>
        <dbReference type="ChEBI" id="CHEBI:15740"/>
        <dbReference type="ChEBI" id="CHEBI:17245"/>
        <dbReference type="ChEBI" id="CHEBI:17319"/>
        <dbReference type="ChEBI" id="CHEBI:57844"/>
        <dbReference type="ChEBI" id="CHEBI:58354"/>
        <dbReference type="ChEBI" id="CHEBI:59789"/>
        <dbReference type="ChEBI" id="CHEBI:137981"/>
        <dbReference type="EC" id="4.1.99.17"/>
    </reaction>
</comment>
<keyword evidence="8 13" id="KW-0408">Iron</keyword>
<dbReference type="InterPro" id="IPR038521">
    <property type="entry name" value="ThiC/Bza_core_dom"/>
</dbReference>
<evidence type="ECO:0000256" key="1">
    <source>
        <dbReference type="ARBA" id="ARBA00003175"/>
    </source>
</evidence>
<dbReference type="NCBIfam" id="TIGR00190">
    <property type="entry name" value="thiC"/>
    <property type="match status" value="1"/>
</dbReference>
<keyword evidence="3 13" id="KW-0004">4Fe-4S</keyword>
<feature type="binding site" evidence="13">
    <location>
        <position position="570"/>
    </location>
    <ligand>
        <name>[4Fe-4S] cluster</name>
        <dbReference type="ChEBI" id="CHEBI:49883"/>
        <note>4Fe-4S-S-AdoMet</note>
    </ligand>
</feature>
<dbReference type="GO" id="GO:0008270">
    <property type="term" value="F:zinc ion binding"/>
    <property type="evidence" value="ECO:0007669"/>
    <property type="project" value="UniProtKB-UniRule"/>
</dbReference>
<comment type="pathway">
    <text evidence="2 13">Cofactor biosynthesis; thiamine diphosphate biosynthesis.</text>
</comment>
<reference evidence="16 17" key="1">
    <citation type="journal article" date="2015" name="Genome Announc.">
        <title>Complete Genome Sequence of Methylobacterium aquaticum Strain 22A, Isolated from Racomitrium japonicum Moss.</title>
        <authorList>
            <person name="Tani A."/>
            <person name="Ogura Y."/>
            <person name="Hayashi T."/>
            <person name="Kimbara K."/>
        </authorList>
    </citation>
    <scope>NUCLEOTIDE SEQUENCE [LARGE SCALE GENOMIC DNA]</scope>
    <source>
        <strain evidence="16 17">MA-22A</strain>
    </source>
</reference>
<evidence type="ECO:0000313" key="16">
    <source>
        <dbReference type="EMBL" id="BAQ44298.1"/>
    </source>
</evidence>
<dbReference type="SFLD" id="SFLDF00407">
    <property type="entry name" value="phosphomethylpyrimidine_syntha"/>
    <property type="match status" value="1"/>
</dbReference>
<sequence length="634" mass="68678">MNAPIPAHTLPPEDLPKDLPKTVTTGPVTGSVKAYAAPRERPDLRVPYREIALTDPGEAPVRVYDPSGPYTETDARIDLSAGLPEIRAGWLAARGYGAVAPRAVKPEDNGFVAEDRLVAPCPATRTVRRGAPGQLVTQYEFARAGIVTEEMIYVAHRENLCREAMLAQAEGKIADGESFGAAIPPFITPEFVRDEVARGRAIIPANINHTEVEPMAIGRNFLVKINANIGNSAVTSSAAEEVEKMVWAIRWGADTVMDLSTGRNIHNIRGWILRNAPVPIGTVPIYQALEKVGGDPLKLDWEVFKDTLIEQAEQGVDYFTIHAGVRLAHVPLTARRVTGIVSRGGSIMARWCLAGHRESFLYERFEEICDICRAYDVSFSLGDGLRPGSIADANDAAQFAELETLGELTKVAWGKGCQVMIEGPGHVPMHKIKVNMDKQLAECGEAPFYTLGPLTTDVAPGYDHITSGIGAAMIGWFGTAMLCYVTPKEHLGLPNRDDVKTGVVTYKIAAHAADLAKGHPAAQIRDDALSRARFDFRWEDQFNLSLDPDTARAYHDETLPKDAHKVAHFCSMCGPKFCSMKITQDLRADVLAMEAASAVVGEATSLDEAARAAGMAQKSAEFLGEGGRLYVDAG</sequence>
<dbReference type="SFLD" id="SFLDS00113">
    <property type="entry name" value="Radical_SAM_Phosphomethylpyrim"/>
    <property type="match status" value="1"/>
</dbReference>
<reference evidence="17" key="2">
    <citation type="submission" date="2015-01" db="EMBL/GenBank/DDBJ databases">
        <title>Complete genome sequence of Methylobacterium aquaticum strain 22A.</title>
        <authorList>
            <person name="Tani A."/>
            <person name="Ogura Y."/>
            <person name="Hayashi T."/>
        </authorList>
    </citation>
    <scope>NUCLEOTIDE SEQUENCE [LARGE SCALE GENOMIC DNA]</scope>
    <source>
        <strain evidence="17">MA-22A</strain>
    </source>
</reference>
<feature type="binding site" evidence="13">
    <location>
        <position position="573"/>
    </location>
    <ligand>
        <name>[4Fe-4S] cluster</name>
        <dbReference type="ChEBI" id="CHEBI:49883"/>
        <note>4Fe-4S-S-AdoMet</note>
    </ligand>
</feature>
<feature type="binding site" evidence="13">
    <location>
        <position position="490"/>
    </location>
    <ligand>
        <name>Zn(2+)</name>
        <dbReference type="ChEBI" id="CHEBI:29105"/>
    </ligand>
</feature>
<feature type="binding site" evidence="13">
    <location>
        <position position="322"/>
    </location>
    <ligand>
        <name>substrate</name>
    </ligand>
</feature>
<dbReference type="GO" id="GO:0009229">
    <property type="term" value="P:thiamine diphosphate biosynthetic process"/>
    <property type="evidence" value="ECO:0007669"/>
    <property type="project" value="UniProtKB-UniRule"/>
</dbReference>
<dbReference type="SFLD" id="SFLDG01114">
    <property type="entry name" value="phosphomethylpyrimidine_syntha"/>
    <property type="match status" value="1"/>
</dbReference>
<comment type="function">
    <text evidence="1 13">Catalyzes the synthesis of the hydroxymethylpyrimidine phosphate (HMP-P) moiety of thiamine from aminoimidazole ribotide (AIR) in a radical S-adenosyl-L-methionine (SAM)-dependent reaction.</text>
</comment>
<evidence type="ECO:0000256" key="4">
    <source>
        <dbReference type="ARBA" id="ARBA00022691"/>
    </source>
</evidence>
<dbReference type="Proteomes" id="UP000061432">
    <property type="component" value="Chromosome"/>
</dbReference>
<dbReference type="PANTHER" id="PTHR30557:SF1">
    <property type="entry name" value="PHOSPHOMETHYLPYRIMIDINE SYNTHASE, CHLOROPLASTIC"/>
    <property type="match status" value="1"/>
</dbReference>
<evidence type="ECO:0000256" key="13">
    <source>
        <dbReference type="HAMAP-Rule" id="MF_00089"/>
    </source>
</evidence>
<evidence type="ECO:0000256" key="7">
    <source>
        <dbReference type="ARBA" id="ARBA00022977"/>
    </source>
</evidence>
<feature type="binding site" evidence="13">
    <location>
        <position position="449"/>
    </location>
    <ligand>
        <name>substrate</name>
    </ligand>
</feature>
<feature type="domain" description="ThiC-associated" evidence="15">
    <location>
        <begin position="28"/>
        <end position="95"/>
    </location>
</feature>
<gene>
    <name evidence="13 16" type="primary">thiC</name>
    <name evidence="16" type="ORF">Maq22A_c04380</name>
</gene>
<dbReference type="AlphaFoldDB" id="A0A0C6F7K7"/>
<dbReference type="UniPathway" id="UPA00060"/>
<keyword evidence="5 13" id="KW-0479">Metal-binding</keyword>
<evidence type="ECO:0000256" key="10">
    <source>
        <dbReference type="ARBA" id="ARBA00023239"/>
    </source>
</evidence>
<dbReference type="EC" id="4.1.99.17" evidence="13"/>
<comment type="similarity">
    <text evidence="12 13">Belongs to the ThiC family.</text>
</comment>
<evidence type="ECO:0000313" key="17">
    <source>
        <dbReference type="Proteomes" id="UP000061432"/>
    </source>
</evidence>
<feature type="binding site" evidence="13">
    <location>
        <position position="578"/>
    </location>
    <ligand>
        <name>[4Fe-4S] cluster</name>
        <dbReference type="ChEBI" id="CHEBI:49883"/>
        <note>4Fe-4S-S-AdoMet</note>
    </ligand>
</feature>
<dbReference type="NCBIfam" id="NF009895">
    <property type="entry name" value="PRK13352.1"/>
    <property type="match status" value="1"/>
</dbReference>
<evidence type="ECO:0000256" key="11">
    <source>
        <dbReference type="ARBA" id="ARBA00050218"/>
    </source>
</evidence>
<evidence type="ECO:0000256" key="9">
    <source>
        <dbReference type="ARBA" id="ARBA00023014"/>
    </source>
</evidence>
<evidence type="ECO:0000256" key="6">
    <source>
        <dbReference type="ARBA" id="ARBA00022833"/>
    </source>
</evidence>
<dbReference type="Gene3D" id="6.10.250.620">
    <property type="match status" value="1"/>
</dbReference>
<evidence type="ECO:0000256" key="3">
    <source>
        <dbReference type="ARBA" id="ARBA00022485"/>
    </source>
</evidence>
<dbReference type="GO" id="GO:0005829">
    <property type="term" value="C:cytosol"/>
    <property type="evidence" value="ECO:0007669"/>
    <property type="project" value="TreeGrafter"/>
</dbReference>
<dbReference type="GO" id="GO:0070284">
    <property type="term" value="F:phosphomethylpyrimidine synthase activity"/>
    <property type="evidence" value="ECO:0007669"/>
    <property type="project" value="UniProtKB-EC"/>
</dbReference>
<dbReference type="GO" id="GO:0051539">
    <property type="term" value="F:4 iron, 4 sulfur cluster binding"/>
    <property type="evidence" value="ECO:0007669"/>
    <property type="project" value="UniProtKB-KW"/>
</dbReference>
<dbReference type="Pfam" id="PF13667">
    <property type="entry name" value="ThiC-associated"/>
    <property type="match status" value="1"/>
</dbReference>
<dbReference type="RefSeq" id="WP_060845834.1">
    <property type="nucleotide sequence ID" value="NZ_AP014704.1"/>
</dbReference>
<dbReference type="HAMAP" id="MF_00089">
    <property type="entry name" value="ThiC"/>
    <property type="match status" value="1"/>
</dbReference>
<name>A0A0C6F7K7_9HYPH</name>
<accession>A0A0C6F7K7</accession>
<dbReference type="EMBL" id="AP014704">
    <property type="protein sequence ID" value="BAQ44298.1"/>
    <property type="molecule type" value="Genomic_DNA"/>
</dbReference>
<evidence type="ECO:0000256" key="5">
    <source>
        <dbReference type="ARBA" id="ARBA00022723"/>
    </source>
</evidence>
<dbReference type="FunFam" id="3.20.20.540:FF:000001">
    <property type="entry name" value="Phosphomethylpyrimidine synthase"/>
    <property type="match status" value="1"/>
</dbReference>
<dbReference type="KEGG" id="maqu:Maq22A_c04380"/>
<feature type="binding site" evidence="13">
    <location>
        <position position="257"/>
    </location>
    <ligand>
        <name>substrate</name>
    </ligand>
</feature>
<dbReference type="Pfam" id="PF01964">
    <property type="entry name" value="ThiC_Rad_SAM"/>
    <property type="match status" value="1"/>
</dbReference>